<evidence type="ECO:0000256" key="11">
    <source>
        <dbReference type="ARBA" id="ARBA00023136"/>
    </source>
</evidence>
<dbReference type="AlphaFoldDB" id="A0A0V0QB80"/>
<feature type="transmembrane region" description="Helical" evidence="16">
    <location>
        <begin position="623"/>
        <end position="641"/>
    </location>
</feature>
<evidence type="ECO:0000256" key="6">
    <source>
        <dbReference type="ARBA" id="ARBA00022692"/>
    </source>
</evidence>
<dbReference type="GO" id="GO:0005891">
    <property type="term" value="C:voltage-gated calcium channel complex"/>
    <property type="evidence" value="ECO:0007669"/>
    <property type="project" value="TreeGrafter"/>
</dbReference>
<keyword evidence="7" id="KW-0106">Calcium</keyword>
<dbReference type="PROSITE" id="PS50222">
    <property type="entry name" value="EF_HAND_2"/>
    <property type="match status" value="1"/>
</dbReference>
<keyword evidence="19" id="KW-1185">Reference proteome</keyword>
<dbReference type="InterPro" id="IPR027359">
    <property type="entry name" value="Volt_channel_dom_sf"/>
</dbReference>
<reference evidence="18 19" key="1">
    <citation type="journal article" date="2015" name="Sci. Rep.">
        <title>Genome of the facultative scuticociliatosis pathogen Pseudocohnilembus persalinus provides insight into its virulence through horizontal gene transfer.</title>
        <authorList>
            <person name="Xiong J."/>
            <person name="Wang G."/>
            <person name="Cheng J."/>
            <person name="Tian M."/>
            <person name="Pan X."/>
            <person name="Warren A."/>
            <person name="Jiang C."/>
            <person name="Yuan D."/>
            <person name="Miao W."/>
        </authorList>
    </citation>
    <scope>NUCLEOTIDE SEQUENCE [LARGE SCALE GENOMIC DNA]</scope>
    <source>
        <strain evidence="18">36N120E</strain>
    </source>
</reference>
<comment type="subcellular location">
    <subcellularLocation>
        <location evidence="1">Membrane</location>
        <topology evidence="1">Multi-pass membrane protein</topology>
    </subcellularLocation>
</comment>
<keyword evidence="11 16" id="KW-0472">Membrane</keyword>
<feature type="region of interest" description="Disordered" evidence="15">
    <location>
        <begin position="245"/>
        <end position="281"/>
    </location>
</feature>
<evidence type="ECO:0000256" key="14">
    <source>
        <dbReference type="SAM" id="Coils"/>
    </source>
</evidence>
<feature type="coiled-coil region" evidence="14">
    <location>
        <begin position="62"/>
        <end position="96"/>
    </location>
</feature>
<keyword evidence="9 16" id="KW-1133">Transmembrane helix</keyword>
<dbReference type="InParanoid" id="A0A0V0QB80"/>
<sequence>MRQNKWFDKCWPYKKYQQIDPKHTVRDYDKDLHSSKFDVKKVLYERIKKKYFKNQNLQSCEVEKDMEKLIQLENNNNSSELQLQEEQIYLDQLQKDKFLKKSSVFYFHGKRYVYCKQSCYMFKDSNKIRQFCVWFTEKSLSNRCRLTQYPENGTWKMNYYEPRYCDTKKQGFQCQKGEFCGSNEEFIDEIKGNWDIYFEIPQLNYGLTNFNNILESYVTLYTIFLVEDWPQIMYNIYDATGQNEKKESKKQLDSQDENFQKNKNKNSELSSQSSEEDYLDNEEDLFEQISQAESNQMGLSRKVSLIQKNELMKIYYTNNPNVQRKNSLSIKLQNMQQSKKNQQRNMINSSSAQKNISLSENKNNNDQGEWLFYDKLKVDSALHVYGYDHDLGISNYPVHDEDNYYFLRSNFKSIQNAFVTVFHVVQGDTWNMVWFITASEGNQLQTHFYYIALTLIGKIFLGTFVAIMLGNFEEATILADSSKERVIILASSLTLALDDPIGDPDGIFKKIIGYLDVSFTGLFSIELILKAIALGFFYNSNNPKNIDSLPKPYIRNSWNLLDIIVVLSSIIDISGLTNMKGLNALKSLRSLRALRPLKMIAKSDNLKLLVDAIFATIPLVGTQFFVSGIVIWIFSILLMSMQKGQMHFCMISTDLLDQVQNQQMCKNLGGEWVNYIWHFDNILNSSLNVFKIIVGENWVQTMWVSVDSVGIDQQPIKNYYLINIAALVFLMVFIGAILGMSLFSKVNIDKPQQVYPYTEMVHVEQISTFQSFTSSLMIIWQTATGQYWDQYMQQFAEQKEGCEQNQDYDDIKENGVQGCGTWVSYLFFVCMVIFLKLIMVNLFLALVIEGFLETLKENESLLTPKQIEILIEKWSEYDPDGSGFLDPYDLAFIIYDLPAPLGMKDEHINNNNSDQLRQPQDNQKHRYIQHPLKKFYLKKTFILKIFKEYYLTVEQEKIIEKSWLNQYPEIKKYLKKQDNHTKKKSQRQHE</sequence>
<feature type="transmembrane region" description="Helical" evidence="16">
    <location>
        <begin position="720"/>
        <end position="743"/>
    </location>
</feature>
<dbReference type="GO" id="GO:0008331">
    <property type="term" value="F:high voltage-gated calcium channel activity"/>
    <property type="evidence" value="ECO:0007669"/>
    <property type="project" value="TreeGrafter"/>
</dbReference>
<dbReference type="InterPro" id="IPR050599">
    <property type="entry name" value="VDCC_alpha-1_subunit"/>
</dbReference>
<evidence type="ECO:0000256" key="1">
    <source>
        <dbReference type="ARBA" id="ARBA00004141"/>
    </source>
</evidence>
<dbReference type="InterPro" id="IPR002048">
    <property type="entry name" value="EF_hand_dom"/>
</dbReference>
<organism evidence="18 19">
    <name type="scientific">Pseudocohnilembus persalinus</name>
    <name type="common">Ciliate</name>
    <dbReference type="NCBI Taxonomy" id="266149"/>
    <lineage>
        <taxon>Eukaryota</taxon>
        <taxon>Sar</taxon>
        <taxon>Alveolata</taxon>
        <taxon>Ciliophora</taxon>
        <taxon>Intramacronucleata</taxon>
        <taxon>Oligohymenophorea</taxon>
        <taxon>Scuticociliatia</taxon>
        <taxon>Philasterida</taxon>
        <taxon>Pseudocohnilembidae</taxon>
        <taxon>Pseudocohnilembus</taxon>
    </lineage>
</organism>
<dbReference type="PANTHER" id="PTHR45628">
    <property type="entry name" value="VOLTAGE-DEPENDENT CALCIUM CHANNEL TYPE A SUBUNIT ALPHA-1"/>
    <property type="match status" value="1"/>
</dbReference>
<keyword evidence="5" id="KW-0107">Calcium channel</keyword>
<feature type="domain" description="EF-hand" evidence="17">
    <location>
        <begin position="865"/>
        <end position="900"/>
    </location>
</feature>
<keyword evidence="8" id="KW-0851">Voltage-gated channel</keyword>
<feature type="transmembrane region" description="Helical" evidence="16">
    <location>
        <begin position="517"/>
        <end position="538"/>
    </location>
</feature>
<feature type="transmembrane region" description="Helical" evidence="16">
    <location>
        <begin position="822"/>
        <end position="848"/>
    </location>
</feature>
<dbReference type="PANTHER" id="PTHR45628:SF7">
    <property type="entry name" value="VOLTAGE-DEPENDENT CALCIUM CHANNEL TYPE A SUBUNIT ALPHA-1"/>
    <property type="match status" value="1"/>
</dbReference>
<evidence type="ECO:0000313" key="19">
    <source>
        <dbReference type="Proteomes" id="UP000054937"/>
    </source>
</evidence>
<evidence type="ECO:0000256" key="5">
    <source>
        <dbReference type="ARBA" id="ARBA00022673"/>
    </source>
</evidence>
<comment type="caution">
    <text evidence="18">The sequence shown here is derived from an EMBL/GenBank/DDBJ whole genome shotgun (WGS) entry which is preliminary data.</text>
</comment>
<keyword evidence="13" id="KW-0407">Ion channel</keyword>
<evidence type="ECO:0000313" key="18">
    <source>
        <dbReference type="EMBL" id="KRW99494.1"/>
    </source>
</evidence>
<evidence type="ECO:0000256" key="16">
    <source>
        <dbReference type="SAM" id="Phobius"/>
    </source>
</evidence>
<evidence type="ECO:0000256" key="9">
    <source>
        <dbReference type="ARBA" id="ARBA00022989"/>
    </source>
</evidence>
<evidence type="ECO:0000256" key="13">
    <source>
        <dbReference type="ARBA" id="ARBA00023303"/>
    </source>
</evidence>
<dbReference type="OrthoDB" id="298291at2759"/>
<keyword evidence="3" id="KW-0597">Phosphoprotein</keyword>
<proteinExistence type="predicted"/>
<evidence type="ECO:0000256" key="3">
    <source>
        <dbReference type="ARBA" id="ARBA00022553"/>
    </source>
</evidence>
<evidence type="ECO:0000256" key="12">
    <source>
        <dbReference type="ARBA" id="ARBA00023180"/>
    </source>
</evidence>
<dbReference type="PROSITE" id="PS00018">
    <property type="entry name" value="EF_HAND_1"/>
    <property type="match status" value="1"/>
</dbReference>
<dbReference type="GO" id="GO:0005509">
    <property type="term" value="F:calcium ion binding"/>
    <property type="evidence" value="ECO:0007669"/>
    <property type="project" value="InterPro"/>
</dbReference>
<dbReference type="InterPro" id="IPR005821">
    <property type="entry name" value="Ion_trans_dom"/>
</dbReference>
<feature type="transmembrane region" description="Helical" evidence="16">
    <location>
        <begin position="558"/>
        <end position="578"/>
    </location>
</feature>
<dbReference type="Gene3D" id="1.10.238.10">
    <property type="entry name" value="EF-hand"/>
    <property type="match status" value="1"/>
</dbReference>
<name>A0A0V0QB80_PSEPJ</name>
<evidence type="ECO:0000256" key="15">
    <source>
        <dbReference type="SAM" id="MobiDB-lite"/>
    </source>
</evidence>
<keyword evidence="6 16" id="KW-0812">Transmembrane</keyword>
<keyword evidence="12" id="KW-0325">Glycoprotein</keyword>
<keyword evidence="14" id="KW-0175">Coiled coil</keyword>
<protein>
    <recommendedName>
        <fullName evidence="17">EF-hand domain-containing protein</fullName>
    </recommendedName>
</protein>
<dbReference type="Pfam" id="PF00520">
    <property type="entry name" value="Ion_trans"/>
    <property type="match status" value="2"/>
</dbReference>
<dbReference type="Proteomes" id="UP000054937">
    <property type="component" value="Unassembled WGS sequence"/>
</dbReference>
<keyword evidence="10" id="KW-0406">Ion transport</keyword>
<dbReference type="SUPFAM" id="SSF81324">
    <property type="entry name" value="Voltage-gated potassium channels"/>
    <property type="match status" value="2"/>
</dbReference>
<keyword evidence="4" id="KW-0109">Calcium transport</keyword>
<keyword evidence="2" id="KW-0813">Transport</keyword>
<evidence type="ECO:0000256" key="7">
    <source>
        <dbReference type="ARBA" id="ARBA00022837"/>
    </source>
</evidence>
<dbReference type="Gene3D" id="1.10.287.70">
    <property type="match status" value="3"/>
</dbReference>
<dbReference type="GO" id="GO:0098703">
    <property type="term" value="P:calcium ion import across plasma membrane"/>
    <property type="evidence" value="ECO:0007669"/>
    <property type="project" value="TreeGrafter"/>
</dbReference>
<evidence type="ECO:0000256" key="4">
    <source>
        <dbReference type="ARBA" id="ARBA00022568"/>
    </source>
</evidence>
<dbReference type="InterPro" id="IPR018247">
    <property type="entry name" value="EF_Hand_1_Ca_BS"/>
</dbReference>
<dbReference type="Gene3D" id="1.20.120.350">
    <property type="entry name" value="Voltage-gated potassium channels. Chain C"/>
    <property type="match status" value="1"/>
</dbReference>
<feature type="transmembrane region" description="Helical" evidence="16">
    <location>
        <begin position="448"/>
        <end position="469"/>
    </location>
</feature>
<dbReference type="EMBL" id="LDAU01000212">
    <property type="protein sequence ID" value="KRW99494.1"/>
    <property type="molecule type" value="Genomic_DNA"/>
</dbReference>
<evidence type="ECO:0000259" key="17">
    <source>
        <dbReference type="PROSITE" id="PS50222"/>
    </source>
</evidence>
<gene>
    <name evidence="18" type="ORF">PPERSA_07979</name>
</gene>
<accession>A0A0V0QB80</accession>
<evidence type="ECO:0000256" key="10">
    <source>
        <dbReference type="ARBA" id="ARBA00023065"/>
    </source>
</evidence>
<evidence type="ECO:0000256" key="2">
    <source>
        <dbReference type="ARBA" id="ARBA00022448"/>
    </source>
</evidence>
<evidence type="ECO:0000256" key="8">
    <source>
        <dbReference type="ARBA" id="ARBA00022882"/>
    </source>
</evidence>